<keyword evidence="1 8" id="KW-0678">Repressor</keyword>
<dbReference type="GO" id="GO:0008270">
    <property type="term" value="F:zinc ion binding"/>
    <property type="evidence" value="ECO:0007669"/>
    <property type="project" value="UniProtKB-UniRule"/>
</dbReference>
<reference evidence="11" key="1">
    <citation type="submission" date="2016-11" db="EMBL/GenBank/DDBJ databases">
        <authorList>
            <person name="Varghese N."/>
            <person name="Submissions S."/>
        </authorList>
    </citation>
    <scope>NUCLEOTIDE SEQUENCE [LARGE SCALE GENOMIC DNA]</scope>
    <source>
        <strain evidence="11">DSM 14826</strain>
    </source>
</reference>
<feature type="domain" description="ATP-cone" evidence="9">
    <location>
        <begin position="49"/>
        <end position="139"/>
    </location>
</feature>
<dbReference type="PANTHER" id="PTHR30455">
    <property type="entry name" value="TRANSCRIPTIONAL REPRESSOR NRDR"/>
    <property type="match status" value="1"/>
</dbReference>
<dbReference type="GO" id="GO:0045892">
    <property type="term" value="P:negative regulation of DNA-templated transcription"/>
    <property type="evidence" value="ECO:0007669"/>
    <property type="project" value="UniProtKB-UniRule"/>
</dbReference>
<keyword evidence="7 8" id="KW-0804">Transcription</keyword>
<evidence type="ECO:0000259" key="9">
    <source>
        <dbReference type="PROSITE" id="PS51161"/>
    </source>
</evidence>
<gene>
    <name evidence="8" type="primary">nrdR</name>
    <name evidence="10" type="ORF">SAMN02745227_00245</name>
</gene>
<dbReference type="InterPro" id="IPR005144">
    <property type="entry name" value="ATP-cone_dom"/>
</dbReference>
<organism evidence="10 11">
    <name type="scientific">Anaerobranca californiensis DSM 14826</name>
    <dbReference type="NCBI Taxonomy" id="1120989"/>
    <lineage>
        <taxon>Bacteria</taxon>
        <taxon>Bacillati</taxon>
        <taxon>Bacillota</taxon>
        <taxon>Clostridia</taxon>
        <taxon>Eubacteriales</taxon>
        <taxon>Proteinivoracaceae</taxon>
        <taxon>Anaerobranca</taxon>
    </lineage>
</organism>
<dbReference type="GO" id="GO:0003677">
    <property type="term" value="F:DNA binding"/>
    <property type="evidence" value="ECO:0007669"/>
    <property type="project" value="UniProtKB-KW"/>
</dbReference>
<evidence type="ECO:0000256" key="8">
    <source>
        <dbReference type="HAMAP-Rule" id="MF_00440"/>
    </source>
</evidence>
<comment type="function">
    <text evidence="8">Negatively regulates transcription of bacterial ribonucleotide reductase nrd genes and operons by binding to NrdR-boxes.</text>
</comment>
<keyword evidence="6 8" id="KW-0238">DNA-binding</keyword>
<evidence type="ECO:0000313" key="11">
    <source>
        <dbReference type="Proteomes" id="UP000243547"/>
    </source>
</evidence>
<accession>A0A1M6KTC1</accession>
<evidence type="ECO:0000256" key="3">
    <source>
        <dbReference type="ARBA" id="ARBA00022833"/>
    </source>
</evidence>
<dbReference type="Proteomes" id="UP000243547">
    <property type="component" value="Unassembled WGS sequence"/>
</dbReference>
<dbReference type="Pfam" id="PF22811">
    <property type="entry name" value="Zn_ribbon_NrdR"/>
    <property type="match status" value="1"/>
</dbReference>
<dbReference type="HAMAP" id="MF_00440">
    <property type="entry name" value="NrdR"/>
    <property type="match status" value="1"/>
</dbReference>
<evidence type="ECO:0000256" key="5">
    <source>
        <dbReference type="ARBA" id="ARBA00023015"/>
    </source>
</evidence>
<dbReference type="PROSITE" id="PS51161">
    <property type="entry name" value="ATP_CONE"/>
    <property type="match status" value="1"/>
</dbReference>
<evidence type="ECO:0000256" key="6">
    <source>
        <dbReference type="ARBA" id="ARBA00023125"/>
    </source>
</evidence>
<evidence type="ECO:0000256" key="2">
    <source>
        <dbReference type="ARBA" id="ARBA00022741"/>
    </source>
</evidence>
<keyword evidence="2 8" id="KW-0547">Nucleotide-binding</keyword>
<dbReference type="STRING" id="1120989.SAMN02745227_00245"/>
<evidence type="ECO:0000313" key="10">
    <source>
        <dbReference type="EMBL" id="SHJ62201.1"/>
    </source>
</evidence>
<dbReference type="RefSeq" id="WP_072905548.1">
    <property type="nucleotide sequence ID" value="NZ_FRAI01000005.1"/>
</dbReference>
<dbReference type="AlphaFoldDB" id="A0A1M6KTC1"/>
<dbReference type="EMBL" id="FRAI01000005">
    <property type="protein sequence ID" value="SHJ62201.1"/>
    <property type="molecule type" value="Genomic_DNA"/>
</dbReference>
<dbReference type="NCBIfam" id="TIGR00244">
    <property type="entry name" value="transcriptional regulator NrdR"/>
    <property type="match status" value="1"/>
</dbReference>
<feature type="zinc finger region" evidence="8">
    <location>
        <begin position="3"/>
        <end position="34"/>
    </location>
</feature>
<proteinExistence type="inferred from homology"/>
<keyword evidence="3 8" id="KW-0862">Zinc</keyword>
<evidence type="ECO:0000256" key="7">
    <source>
        <dbReference type="ARBA" id="ARBA00023163"/>
    </source>
</evidence>
<keyword evidence="8" id="KW-0863">Zinc-finger</keyword>
<sequence>MRCPFCQNSDTKVLDSRPNEDKTVIRRRRECLECNKRFTTFEKVEEAPVIVVKRDGRKELFNRSKIIRGLTRATEKRNISFTELEKLVDNIEKDLANRLVAEITSKEIGEMVLARLRELDEIAYVRFASVYKDFKDIETFKKELSKL</sequence>
<dbReference type="OrthoDB" id="9807461at2"/>
<comment type="similarity">
    <text evidence="8">Belongs to the NrdR family.</text>
</comment>
<dbReference type="InterPro" id="IPR003796">
    <property type="entry name" value="RNR_NrdR-like"/>
</dbReference>
<comment type="cofactor">
    <cofactor evidence="8">
        <name>Zn(2+)</name>
        <dbReference type="ChEBI" id="CHEBI:29105"/>
    </cofactor>
    <text evidence="8">Binds 1 zinc ion.</text>
</comment>
<dbReference type="PANTHER" id="PTHR30455:SF2">
    <property type="entry name" value="TRANSCRIPTIONAL REPRESSOR NRDR"/>
    <property type="match status" value="1"/>
</dbReference>
<evidence type="ECO:0000256" key="4">
    <source>
        <dbReference type="ARBA" id="ARBA00022840"/>
    </source>
</evidence>
<keyword evidence="5 8" id="KW-0805">Transcription regulation</keyword>
<evidence type="ECO:0000256" key="1">
    <source>
        <dbReference type="ARBA" id="ARBA00022491"/>
    </source>
</evidence>
<dbReference type="InterPro" id="IPR055173">
    <property type="entry name" value="NrdR-like_N"/>
</dbReference>
<keyword evidence="11" id="KW-1185">Reference proteome</keyword>
<keyword evidence="4 8" id="KW-0067">ATP-binding</keyword>
<dbReference type="Pfam" id="PF03477">
    <property type="entry name" value="ATP-cone"/>
    <property type="match status" value="1"/>
</dbReference>
<protein>
    <recommendedName>
        <fullName evidence="8">Transcriptional repressor NrdR</fullName>
    </recommendedName>
</protein>
<dbReference type="GO" id="GO:0005524">
    <property type="term" value="F:ATP binding"/>
    <property type="evidence" value="ECO:0007669"/>
    <property type="project" value="UniProtKB-UniRule"/>
</dbReference>
<keyword evidence="8" id="KW-0479">Metal-binding</keyword>
<name>A0A1M6KTC1_9FIRM</name>